<protein>
    <submittedName>
        <fullName evidence="1">Uncharacterized protein</fullName>
    </submittedName>
</protein>
<dbReference type="RefSeq" id="WP_020834188.1">
    <property type="nucleotide sequence ID" value="NC_021846.1"/>
</dbReference>
<dbReference type="AlphaFoldDB" id="S5LTL2"/>
<dbReference type="EMBL" id="CP005074">
    <property type="protein sequence ID" value="AGR41049.1"/>
    <property type="molecule type" value="Genomic_DNA"/>
</dbReference>
<dbReference type="InterPro" id="IPR036388">
    <property type="entry name" value="WH-like_DNA-bd_sf"/>
</dbReference>
<gene>
    <name evidence="1" type="ORF">STAIW_v1c03990</name>
</gene>
<dbReference type="Proteomes" id="UP000014984">
    <property type="component" value="Chromosome"/>
</dbReference>
<sequence length="41" mass="4955">MIVLYFLNKKDYYTYELNKAISEFVQINESTAYAIFKKLIK</sequence>
<dbReference type="HOGENOM" id="CLU_3276876_0_0_14"/>
<evidence type="ECO:0000313" key="2">
    <source>
        <dbReference type="Proteomes" id="UP000014984"/>
    </source>
</evidence>
<dbReference type="Gene3D" id="1.10.10.10">
    <property type="entry name" value="Winged helix-like DNA-binding domain superfamily/Winged helix DNA-binding domain"/>
    <property type="match status" value="1"/>
</dbReference>
<name>S5LTL2_9MOLU</name>
<dbReference type="STRING" id="1276220.STAIW_v1c03990"/>
<accession>S5LTL2</accession>
<dbReference type="SUPFAM" id="SSF46785">
    <property type="entry name" value="Winged helix' DNA-binding domain"/>
    <property type="match status" value="1"/>
</dbReference>
<organism evidence="1 2">
    <name type="scientific">Spiroplasma taiwanense CT-1</name>
    <dbReference type="NCBI Taxonomy" id="1276220"/>
    <lineage>
        <taxon>Bacteria</taxon>
        <taxon>Bacillati</taxon>
        <taxon>Mycoplasmatota</taxon>
        <taxon>Mollicutes</taxon>
        <taxon>Entomoplasmatales</taxon>
        <taxon>Spiroplasmataceae</taxon>
        <taxon>Spiroplasma</taxon>
    </lineage>
</organism>
<evidence type="ECO:0000313" key="1">
    <source>
        <dbReference type="EMBL" id="AGR41049.1"/>
    </source>
</evidence>
<dbReference type="KEGG" id="stai:STAIW_v1c03990"/>
<proteinExistence type="predicted"/>
<keyword evidence="2" id="KW-1185">Reference proteome</keyword>
<reference evidence="1 2" key="1">
    <citation type="journal article" date="2013" name="Genome Biol. Evol.">
        <title>Comparison of metabolic capacities and inference of gene content evolution in mosquito-associated Spiroplasma diminutum and S. taiwanense.</title>
        <authorList>
            <person name="Lo W.S."/>
            <person name="Ku C."/>
            <person name="Chen L.L."/>
            <person name="Chang T.H."/>
            <person name="Kuo C.H."/>
        </authorList>
    </citation>
    <scope>NUCLEOTIDE SEQUENCE [LARGE SCALE GENOMIC DNA]</scope>
    <source>
        <strain evidence="1">CT-1</strain>
    </source>
</reference>
<dbReference type="InterPro" id="IPR036390">
    <property type="entry name" value="WH_DNA-bd_sf"/>
</dbReference>
<dbReference type="PATRIC" id="fig|1276220.3.peg.404"/>